<dbReference type="STRING" id="45076.Lwor_0745"/>
<keyword evidence="2" id="KW-1185">Reference proteome</keyword>
<proteinExistence type="predicted"/>
<name>A0A0W1AIS6_9GAMM</name>
<dbReference type="AlphaFoldDB" id="A0A0W1AIS6"/>
<gene>
    <name evidence="1" type="ORF">Lwor_0745</name>
</gene>
<evidence type="ECO:0000313" key="2">
    <source>
        <dbReference type="Proteomes" id="UP000054662"/>
    </source>
</evidence>
<evidence type="ECO:0000313" key="1">
    <source>
        <dbReference type="EMBL" id="KTD81244.1"/>
    </source>
</evidence>
<dbReference type="Proteomes" id="UP000054662">
    <property type="component" value="Unassembled WGS sequence"/>
</dbReference>
<sequence>MRPELVIISLRNTQLAAATIDRLRHNAYRVTLDGPSFRGEREEMKKQKDKKEV</sequence>
<comment type="caution">
    <text evidence="1">The sequence shown here is derived from an EMBL/GenBank/DDBJ whole genome shotgun (WGS) entry which is preliminary data.</text>
</comment>
<dbReference type="EMBL" id="LNZC01000006">
    <property type="protein sequence ID" value="KTD81244.1"/>
    <property type="molecule type" value="Genomic_DNA"/>
</dbReference>
<dbReference type="PATRIC" id="fig|45076.6.peg.814"/>
<accession>A0A0W1AIS6</accession>
<protein>
    <submittedName>
        <fullName evidence="1">Uncharacterized protein</fullName>
    </submittedName>
</protein>
<reference evidence="1 2" key="1">
    <citation type="submission" date="2015-11" db="EMBL/GenBank/DDBJ databases">
        <title>Genomic analysis of 38 Legionella species identifies large and diverse effector repertoires.</title>
        <authorList>
            <person name="Burstein D."/>
            <person name="Amaro F."/>
            <person name="Zusman T."/>
            <person name="Lifshitz Z."/>
            <person name="Cohen O."/>
            <person name="Gilbert J.A."/>
            <person name="Pupko T."/>
            <person name="Shuman H.A."/>
            <person name="Segal G."/>
        </authorList>
    </citation>
    <scope>NUCLEOTIDE SEQUENCE [LARGE SCALE GENOMIC DNA]</scope>
    <source>
        <strain evidence="1 2">ATCC 49508</strain>
    </source>
</reference>
<organism evidence="1 2">
    <name type="scientific">Legionella worsleiensis</name>
    <dbReference type="NCBI Taxonomy" id="45076"/>
    <lineage>
        <taxon>Bacteria</taxon>
        <taxon>Pseudomonadati</taxon>
        <taxon>Pseudomonadota</taxon>
        <taxon>Gammaproteobacteria</taxon>
        <taxon>Legionellales</taxon>
        <taxon>Legionellaceae</taxon>
        <taxon>Legionella</taxon>
    </lineage>
</organism>